<comment type="caution">
    <text evidence="6">The sequence shown here is derived from an EMBL/GenBank/DDBJ whole genome shotgun (WGS) entry which is preliminary data.</text>
</comment>
<dbReference type="GO" id="GO:0009055">
    <property type="term" value="F:electron transfer activity"/>
    <property type="evidence" value="ECO:0007669"/>
    <property type="project" value="InterPro"/>
</dbReference>
<evidence type="ECO:0000256" key="1">
    <source>
        <dbReference type="SAM" id="Coils"/>
    </source>
</evidence>
<dbReference type="Pfam" id="PF07635">
    <property type="entry name" value="PSCyt1"/>
    <property type="match status" value="1"/>
</dbReference>
<sequence length="813" mass="92634">MRPVRRSWSLELSRFITQLAFPLACLLAFCTASYAQEEVDYARDVQPLLAKRCYSCHGPGDVESGLHIDTREGALAEADSGMAAIVPGEPDESEMLRRVLSTDDFERMPPEGKPLKSEEVALLRQWISEGAKWKKHWAFEKPEPQTPPEVQHPELVANPIDNFVLKRLETNGLQPNPRADRRTLIRRAYYDLTGLPPTYDEIEAFAADDSPQAYENLVDRLLASPQYGERWGRHWLDLVRFAETNSFERDGDKPDAWKYRDYVIRSFNDDKPYDQFLIEQLAGDEIPNPTPESIIATGYYRLGVWDDEPADPLQHEFDHYDDLVNTTGKAMLGLTINCARCHDHKIDPIPQTDYYEMVAFMRDVAPYGTRGDISNSRREITSPEVRKRHDEADEKIGRLQGELDEIYRQVVDKLPEGERNEARNPKKRRELEKRIGEFLPEQSKLYEELRQELRTARTEQEKLPQRQFAMAINKALNPPPETRLMMRGNPHVPGDEVKLGFPDIFEAPEPVIIPPAGGKTSGRRLALAKWIASDDNMLTSRVMANRLWQHHFGRGIVASTDNFGQLGSQPTHPKLLDWLAEQFVASGWSMKQLHKLIMMSNTYQMSSAGSEPALAKDPANNLLWRHDMRRLSAEEIYDSLLVANGSLNDKMFGPSYYPKVSDEVKAGQSQPGAGWHDSSEEERNRRAIYIFVKRSLIPPMLANYDFPETDALCPERFATTQPAQALGMLNGDFLNEQAKEFGDLLRKEAPGDLRQQIVLSLEKGLGRDATEADIQAGEDLIAKLKENHTLSDDRALDLYCLMVLNLNEFIFID</sequence>
<feature type="domain" description="DUF1553" evidence="4">
    <location>
        <begin position="523"/>
        <end position="779"/>
    </location>
</feature>
<organism evidence="6 7">
    <name type="scientific">Blastopirellula marina DSM 3645</name>
    <dbReference type="NCBI Taxonomy" id="314230"/>
    <lineage>
        <taxon>Bacteria</taxon>
        <taxon>Pseudomonadati</taxon>
        <taxon>Planctomycetota</taxon>
        <taxon>Planctomycetia</taxon>
        <taxon>Pirellulales</taxon>
        <taxon>Pirellulaceae</taxon>
        <taxon>Blastopirellula</taxon>
    </lineage>
</organism>
<feature type="domain" description="DUF1549" evidence="3">
    <location>
        <begin position="159"/>
        <end position="364"/>
    </location>
</feature>
<dbReference type="OrthoDB" id="127107at2"/>
<reference evidence="6 7" key="1">
    <citation type="submission" date="2006-02" db="EMBL/GenBank/DDBJ databases">
        <authorList>
            <person name="Amann R."/>
            <person name="Ferriera S."/>
            <person name="Johnson J."/>
            <person name="Kravitz S."/>
            <person name="Halpern A."/>
            <person name="Remington K."/>
            <person name="Beeson K."/>
            <person name="Tran B."/>
            <person name="Rogers Y.-H."/>
            <person name="Friedman R."/>
            <person name="Venter J.C."/>
        </authorList>
    </citation>
    <scope>NUCLEOTIDE SEQUENCE [LARGE SCALE GENOMIC DNA]</scope>
    <source>
        <strain evidence="6 7">DSM 3645</strain>
    </source>
</reference>
<feature type="coiled-coil region" evidence="1">
    <location>
        <begin position="439"/>
        <end position="466"/>
    </location>
</feature>
<dbReference type="PANTHER" id="PTHR35889:SF3">
    <property type="entry name" value="F-BOX DOMAIN-CONTAINING PROTEIN"/>
    <property type="match status" value="1"/>
</dbReference>
<proteinExistence type="predicted"/>
<dbReference type="eggNOG" id="COG2010">
    <property type="taxonomic scope" value="Bacteria"/>
</dbReference>
<feature type="signal peptide" evidence="2">
    <location>
        <begin position="1"/>
        <end position="35"/>
    </location>
</feature>
<dbReference type="EMBL" id="AANZ01000034">
    <property type="protein sequence ID" value="EAQ77382.1"/>
    <property type="molecule type" value="Genomic_DNA"/>
</dbReference>
<protein>
    <recommendedName>
        <fullName evidence="8">Cytochrome c domain-containing protein</fullName>
    </recommendedName>
</protein>
<feature type="chain" id="PRO_5002664267" description="Cytochrome c domain-containing protein" evidence="2">
    <location>
        <begin position="36"/>
        <end position="813"/>
    </location>
</feature>
<dbReference type="SUPFAM" id="SSF46626">
    <property type="entry name" value="Cytochrome c"/>
    <property type="match status" value="1"/>
</dbReference>
<dbReference type="InterPro" id="IPR022655">
    <property type="entry name" value="DUF1553"/>
</dbReference>
<dbReference type="AlphaFoldDB" id="A4A1D3"/>
<evidence type="ECO:0000256" key="2">
    <source>
        <dbReference type="SAM" id="SignalP"/>
    </source>
</evidence>
<keyword evidence="1" id="KW-0175">Coiled coil</keyword>
<evidence type="ECO:0000259" key="4">
    <source>
        <dbReference type="Pfam" id="PF07587"/>
    </source>
</evidence>
<accession>A4A1D3</accession>
<feature type="domain" description="Cytochrome C Planctomycete-type" evidence="5">
    <location>
        <begin position="53"/>
        <end position="112"/>
    </location>
</feature>
<name>A4A1D3_9BACT</name>
<dbReference type="Pfam" id="PF07587">
    <property type="entry name" value="PSD1"/>
    <property type="match status" value="1"/>
</dbReference>
<dbReference type="InterPro" id="IPR036909">
    <property type="entry name" value="Cyt_c-like_dom_sf"/>
</dbReference>
<evidence type="ECO:0000313" key="6">
    <source>
        <dbReference type="EMBL" id="EAQ77382.1"/>
    </source>
</evidence>
<keyword evidence="2" id="KW-0732">Signal</keyword>
<evidence type="ECO:0000259" key="5">
    <source>
        <dbReference type="Pfam" id="PF07635"/>
    </source>
</evidence>
<dbReference type="InterPro" id="IPR011444">
    <property type="entry name" value="DUF1549"/>
</dbReference>
<dbReference type="PANTHER" id="PTHR35889">
    <property type="entry name" value="CYCLOINULO-OLIGOSACCHARIDE FRUCTANOTRANSFERASE-RELATED"/>
    <property type="match status" value="1"/>
</dbReference>
<dbReference type="STRING" id="314230.DSM3645_04435"/>
<evidence type="ECO:0000313" key="7">
    <source>
        <dbReference type="Proteomes" id="UP000004358"/>
    </source>
</evidence>
<gene>
    <name evidence="6" type="ORF">DSM3645_04435</name>
</gene>
<dbReference type="GO" id="GO:0020037">
    <property type="term" value="F:heme binding"/>
    <property type="evidence" value="ECO:0007669"/>
    <property type="project" value="InterPro"/>
</dbReference>
<evidence type="ECO:0000259" key="3">
    <source>
        <dbReference type="Pfam" id="PF07583"/>
    </source>
</evidence>
<evidence type="ECO:0008006" key="8">
    <source>
        <dbReference type="Google" id="ProtNLM"/>
    </source>
</evidence>
<dbReference type="HOGENOM" id="CLU_005632_1_0_0"/>
<dbReference type="Proteomes" id="UP000004358">
    <property type="component" value="Unassembled WGS sequence"/>
</dbReference>
<dbReference type="Pfam" id="PF07583">
    <property type="entry name" value="PSCyt2"/>
    <property type="match status" value="1"/>
</dbReference>
<dbReference type="InterPro" id="IPR011429">
    <property type="entry name" value="Cyt_c_Planctomycete-type"/>
</dbReference>